<evidence type="ECO:0000313" key="9">
    <source>
        <dbReference type="EMBL" id="KAI3903709.1"/>
    </source>
</evidence>
<accession>A0AAD4SFT2</accession>
<sequence length="417" mass="45283">MGYSSRFCRRLNGVKPALVMVVVQIVFAGMNVFYKLAMNDGMNMMILVAYRSLFATAFVLPLAFFFERKIIPKLTWTIVFQAFLCGLFGNTLAQNFYVASMHLTSASFTAAMANLIPAMTFIMAILCGFEVLGFGNVAGKAKVLGTLIGISGAMLLTFYKGVEIPMWSTHALHIHHDDHGGQVSTSGKRVLGSLLAVGSCLCYATWLMVQTKMSEKIQCYYSSTALMCGMGSIQAVGFALCMERDWTQWKIGWNIRLLASAYSGILASGLMVTLIAWCVHERGALFVSVFNPLMLVLVAIAGSILLDEKLHLGSVLGAILIVIGLYFVLWGKAKELKNMLKLVPSKSSRKSEIIQVIVTSSANVTTAGNSNTVMTRSSTSDEIPQSIAEENSSSTTDSSSNTNDRLEVNPSIITIAC</sequence>
<protein>
    <recommendedName>
        <fullName evidence="8">EamA domain-containing protein</fullName>
    </recommendedName>
</protein>
<keyword evidence="5 7" id="KW-0472">Membrane</keyword>
<evidence type="ECO:0000256" key="6">
    <source>
        <dbReference type="SAM" id="MobiDB-lite"/>
    </source>
</evidence>
<name>A0AAD4SFT2_9MAGN</name>
<feature type="transmembrane region" description="Helical" evidence="7">
    <location>
        <begin position="141"/>
        <end position="159"/>
    </location>
</feature>
<dbReference type="Pfam" id="PF00892">
    <property type="entry name" value="EamA"/>
    <property type="match status" value="2"/>
</dbReference>
<dbReference type="InterPro" id="IPR037185">
    <property type="entry name" value="EmrE-like"/>
</dbReference>
<feature type="transmembrane region" description="Helical" evidence="7">
    <location>
        <begin position="221"/>
        <end position="240"/>
    </location>
</feature>
<feature type="transmembrane region" description="Helical" evidence="7">
    <location>
        <begin position="12"/>
        <end position="34"/>
    </location>
</feature>
<feature type="transmembrane region" description="Helical" evidence="7">
    <location>
        <begin position="78"/>
        <end position="98"/>
    </location>
</feature>
<dbReference type="EMBL" id="JAJJMB010011222">
    <property type="protein sequence ID" value="KAI3903709.1"/>
    <property type="molecule type" value="Genomic_DNA"/>
</dbReference>
<dbReference type="SUPFAM" id="SSF103481">
    <property type="entry name" value="Multidrug resistance efflux transporter EmrE"/>
    <property type="match status" value="2"/>
</dbReference>
<comment type="subcellular location">
    <subcellularLocation>
        <location evidence="1">Membrane</location>
        <topology evidence="1">Multi-pass membrane protein</topology>
    </subcellularLocation>
</comment>
<evidence type="ECO:0000259" key="8">
    <source>
        <dbReference type="Pfam" id="PF00892"/>
    </source>
</evidence>
<feature type="transmembrane region" description="Helical" evidence="7">
    <location>
        <begin position="286"/>
        <end position="306"/>
    </location>
</feature>
<keyword evidence="3 7" id="KW-0812">Transmembrane</keyword>
<dbReference type="GO" id="GO:0022857">
    <property type="term" value="F:transmembrane transporter activity"/>
    <property type="evidence" value="ECO:0007669"/>
    <property type="project" value="InterPro"/>
</dbReference>
<feature type="domain" description="EamA" evidence="8">
    <location>
        <begin position="191"/>
        <end position="329"/>
    </location>
</feature>
<dbReference type="PANTHER" id="PTHR31218">
    <property type="entry name" value="WAT1-RELATED PROTEIN"/>
    <property type="match status" value="1"/>
</dbReference>
<gene>
    <name evidence="9" type="ORF">MKW98_032363</name>
</gene>
<feature type="compositionally biased region" description="Low complexity" evidence="6">
    <location>
        <begin position="391"/>
        <end position="403"/>
    </location>
</feature>
<dbReference type="InterPro" id="IPR000620">
    <property type="entry name" value="EamA_dom"/>
</dbReference>
<keyword evidence="4 7" id="KW-1133">Transmembrane helix</keyword>
<feature type="domain" description="EamA" evidence="8">
    <location>
        <begin position="17"/>
        <end position="157"/>
    </location>
</feature>
<proteinExistence type="inferred from homology"/>
<feature type="region of interest" description="Disordered" evidence="6">
    <location>
        <begin position="369"/>
        <end position="405"/>
    </location>
</feature>
<reference evidence="9" key="1">
    <citation type="submission" date="2022-04" db="EMBL/GenBank/DDBJ databases">
        <title>A functionally conserved STORR gene fusion in Papaver species that diverged 16.8 million years ago.</title>
        <authorList>
            <person name="Catania T."/>
        </authorList>
    </citation>
    <scope>NUCLEOTIDE SEQUENCE</scope>
    <source>
        <strain evidence="9">S-188037</strain>
    </source>
</reference>
<comment type="caution">
    <text evidence="9">The sequence shown here is derived from an EMBL/GenBank/DDBJ whole genome shotgun (WGS) entry which is preliminary data.</text>
</comment>
<feature type="transmembrane region" description="Helical" evidence="7">
    <location>
        <begin position="260"/>
        <end position="279"/>
    </location>
</feature>
<dbReference type="AlphaFoldDB" id="A0AAD4SFT2"/>
<feature type="compositionally biased region" description="Polar residues" evidence="6">
    <location>
        <begin position="369"/>
        <end position="383"/>
    </location>
</feature>
<evidence type="ECO:0000256" key="4">
    <source>
        <dbReference type="ARBA" id="ARBA00022989"/>
    </source>
</evidence>
<feature type="transmembrane region" description="Helical" evidence="7">
    <location>
        <begin position="190"/>
        <end position="209"/>
    </location>
</feature>
<evidence type="ECO:0000313" key="10">
    <source>
        <dbReference type="Proteomes" id="UP001202328"/>
    </source>
</evidence>
<organism evidence="9 10">
    <name type="scientific">Papaver atlanticum</name>
    <dbReference type="NCBI Taxonomy" id="357466"/>
    <lineage>
        <taxon>Eukaryota</taxon>
        <taxon>Viridiplantae</taxon>
        <taxon>Streptophyta</taxon>
        <taxon>Embryophyta</taxon>
        <taxon>Tracheophyta</taxon>
        <taxon>Spermatophyta</taxon>
        <taxon>Magnoliopsida</taxon>
        <taxon>Ranunculales</taxon>
        <taxon>Papaveraceae</taxon>
        <taxon>Papaveroideae</taxon>
        <taxon>Papaver</taxon>
    </lineage>
</organism>
<dbReference type="Proteomes" id="UP001202328">
    <property type="component" value="Unassembled WGS sequence"/>
</dbReference>
<comment type="similarity">
    <text evidence="2">Belongs to the drug/metabolite transporter (DMT) superfamily. Plant drug/metabolite exporter (P-DME) (TC 2.A.7.4) family.</text>
</comment>
<evidence type="ECO:0000256" key="2">
    <source>
        <dbReference type="ARBA" id="ARBA00007635"/>
    </source>
</evidence>
<dbReference type="InterPro" id="IPR030184">
    <property type="entry name" value="WAT1-related"/>
</dbReference>
<evidence type="ECO:0000256" key="1">
    <source>
        <dbReference type="ARBA" id="ARBA00004141"/>
    </source>
</evidence>
<evidence type="ECO:0000256" key="3">
    <source>
        <dbReference type="ARBA" id="ARBA00022692"/>
    </source>
</evidence>
<evidence type="ECO:0000256" key="5">
    <source>
        <dbReference type="ARBA" id="ARBA00023136"/>
    </source>
</evidence>
<feature type="transmembrane region" description="Helical" evidence="7">
    <location>
        <begin position="46"/>
        <end position="66"/>
    </location>
</feature>
<feature type="transmembrane region" description="Helical" evidence="7">
    <location>
        <begin position="110"/>
        <end position="129"/>
    </location>
</feature>
<evidence type="ECO:0000256" key="7">
    <source>
        <dbReference type="SAM" id="Phobius"/>
    </source>
</evidence>
<keyword evidence="10" id="KW-1185">Reference proteome</keyword>
<feature type="transmembrane region" description="Helical" evidence="7">
    <location>
        <begin position="312"/>
        <end position="331"/>
    </location>
</feature>
<dbReference type="GO" id="GO:0016020">
    <property type="term" value="C:membrane"/>
    <property type="evidence" value="ECO:0007669"/>
    <property type="project" value="UniProtKB-SubCell"/>
</dbReference>